<feature type="transmembrane region" description="Helical" evidence="1">
    <location>
        <begin position="20"/>
        <end position="43"/>
    </location>
</feature>
<evidence type="ECO:0000313" key="2">
    <source>
        <dbReference type="EMBL" id="RCW45709.1"/>
    </source>
</evidence>
<proteinExistence type="predicted"/>
<accession>A0A368VV36</accession>
<dbReference type="AlphaFoldDB" id="A0A368VV36"/>
<reference evidence="2 3" key="1">
    <citation type="submission" date="2018-07" db="EMBL/GenBank/DDBJ databases">
        <title>Genomic Encyclopedia of Type Strains, Phase III (KMG-III): the genomes of soil and plant-associated and newly described type strains.</title>
        <authorList>
            <person name="Whitman W."/>
        </authorList>
    </citation>
    <scope>NUCLEOTIDE SEQUENCE [LARGE SCALE GENOMIC DNA]</scope>
    <source>
        <strain evidence="2 3">CECT 8575</strain>
    </source>
</reference>
<evidence type="ECO:0000313" key="3">
    <source>
        <dbReference type="Proteomes" id="UP000253495"/>
    </source>
</evidence>
<dbReference type="OrthoDB" id="2052735at2"/>
<dbReference type="Proteomes" id="UP000253495">
    <property type="component" value="Unassembled WGS sequence"/>
</dbReference>
<feature type="transmembrane region" description="Helical" evidence="1">
    <location>
        <begin position="49"/>
        <end position="66"/>
    </location>
</feature>
<dbReference type="RefSeq" id="WP_114451604.1">
    <property type="nucleotide sequence ID" value="NZ_QPJC01000002.1"/>
</dbReference>
<feature type="transmembrane region" description="Helical" evidence="1">
    <location>
        <begin position="179"/>
        <end position="197"/>
    </location>
</feature>
<protein>
    <submittedName>
        <fullName evidence="2">Uncharacterized protein</fullName>
    </submittedName>
</protein>
<name>A0A368VV36_9ACTN</name>
<comment type="caution">
    <text evidence="2">The sequence shown here is derived from an EMBL/GenBank/DDBJ whole genome shotgun (WGS) entry which is preliminary data.</text>
</comment>
<keyword evidence="1" id="KW-0812">Transmembrane</keyword>
<dbReference type="EMBL" id="QPJC01000002">
    <property type="protein sequence ID" value="RCW45709.1"/>
    <property type="molecule type" value="Genomic_DNA"/>
</dbReference>
<keyword evidence="1" id="KW-0472">Membrane</keyword>
<sequence length="237" mass="24901">MSTTAPIDLFHRTTSRWGRATMLAALVISLAGPTYLMFGLGYWPGWGPVLQAWLSIAAVFAVIWIAEPITYYPMLGPAATYQAFMIGNISNKLLPSALAAQNVVGAKQGTAKAEITAVTAIVGAALVHLLSLLVFVGFLGSWIVATIPTSIQQVFEYVVPAIFGPVLIQAVMSAGQRRTVVIALLCGAAGVFVLVPLVSSASIYAMAVCAVASVTLSVLLRTKTESTAEEEKSEVAV</sequence>
<feature type="transmembrane region" description="Helical" evidence="1">
    <location>
        <begin position="154"/>
        <end position="172"/>
    </location>
</feature>
<organism evidence="2 3">
    <name type="scientific">Halopolyspora algeriensis</name>
    <dbReference type="NCBI Taxonomy" id="1500506"/>
    <lineage>
        <taxon>Bacteria</taxon>
        <taxon>Bacillati</taxon>
        <taxon>Actinomycetota</taxon>
        <taxon>Actinomycetes</taxon>
        <taxon>Actinomycetes incertae sedis</taxon>
        <taxon>Halopolyspora</taxon>
    </lineage>
</organism>
<keyword evidence="1" id="KW-1133">Transmembrane helix</keyword>
<gene>
    <name evidence="2" type="ORF">DFQ14_10210</name>
</gene>
<feature type="transmembrane region" description="Helical" evidence="1">
    <location>
        <begin position="203"/>
        <end position="220"/>
    </location>
</feature>
<evidence type="ECO:0000256" key="1">
    <source>
        <dbReference type="SAM" id="Phobius"/>
    </source>
</evidence>
<feature type="transmembrane region" description="Helical" evidence="1">
    <location>
        <begin position="117"/>
        <end position="142"/>
    </location>
</feature>
<keyword evidence="3" id="KW-1185">Reference proteome</keyword>